<evidence type="ECO:0000313" key="2">
    <source>
        <dbReference type="Proteomes" id="UP001171529"/>
    </source>
</evidence>
<dbReference type="EMBL" id="JAPZDC010000005">
    <property type="protein sequence ID" value="MDN5064161.1"/>
    <property type="molecule type" value="Genomic_DNA"/>
</dbReference>
<comment type="caution">
    <text evidence="1">The sequence shown here is derived from an EMBL/GenBank/DDBJ whole genome shotgun (WGS) entry which is preliminary data.</text>
</comment>
<organism evidence="1 2">
    <name type="scientific">Aliarcobacter butzleri</name>
    <dbReference type="NCBI Taxonomy" id="28197"/>
    <lineage>
        <taxon>Bacteria</taxon>
        <taxon>Pseudomonadati</taxon>
        <taxon>Campylobacterota</taxon>
        <taxon>Epsilonproteobacteria</taxon>
        <taxon>Campylobacterales</taxon>
        <taxon>Arcobacteraceae</taxon>
        <taxon>Aliarcobacter</taxon>
    </lineage>
</organism>
<accession>A0AAW7PSI0</accession>
<evidence type="ECO:0008006" key="3">
    <source>
        <dbReference type="Google" id="ProtNLM"/>
    </source>
</evidence>
<evidence type="ECO:0000313" key="1">
    <source>
        <dbReference type="EMBL" id="MDN5064161.1"/>
    </source>
</evidence>
<reference evidence="1" key="2">
    <citation type="journal article" date="2023" name="Microorganisms">
        <title>Genomic Characterization of Arcobacter butzleri Strains Isolated from Various Sources in Lithuania.</title>
        <authorList>
            <person name="Uljanovas D."/>
            <person name="Golz G."/>
            <person name="Fleischmann S."/>
            <person name="Kudirkiene E."/>
            <person name="Kasetiene N."/>
            <person name="Grineviciene A."/>
            <person name="Tamuleviciene E."/>
            <person name="Aksomaitiene J."/>
            <person name="Alter T."/>
            <person name="Malakauskas M."/>
        </authorList>
    </citation>
    <scope>NUCLEOTIDE SEQUENCE</scope>
    <source>
        <strain evidence="1">RCM39</strain>
    </source>
</reference>
<reference evidence="1" key="1">
    <citation type="submission" date="2022-12" db="EMBL/GenBank/DDBJ databases">
        <authorList>
            <person name="Uljanovas D."/>
        </authorList>
    </citation>
    <scope>NUCLEOTIDE SEQUENCE</scope>
    <source>
        <strain evidence="1">RCM39</strain>
    </source>
</reference>
<dbReference type="RefSeq" id="WP_152058452.1">
    <property type="nucleotide sequence ID" value="NZ_CABVSS010000003.1"/>
</dbReference>
<protein>
    <recommendedName>
        <fullName evidence="3">HNH domain-containing protein</fullName>
    </recommendedName>
</protein>
<dbReference type="AlphaFoldDB" id="A0AAW7PSI0"/>
<sequence>MIKIDIDETIVNNFYNGVKEYIGRHLFVSNQEKDYFTDEKIEEIIKCEIDNFQKIIDEINSLGLNQEIIKKAFVGDKSNYFGYKKFSKKATKKENQQKVYRAYNLSEVLNIDVCPYCNKNYTYTIVNKTHQYTRPDFDHFLAKEKYPYFAMSFYNLIPSCQVCNRTLKHRKEFSLTTHLHPYKDDFNNIKKFTTTKPLLLCNNEKDFEIKFKDKSEDTILLEKANKNIEDFALPLQYNKHKDIVLELKNRYELYNDDSIKNILKDTEVFKKKGEEYIKSLVMCSSTKDKDINKRPLSKLIKDISEELDLI</sequence>
<dbReference type="Proteomes" id="UP001171529">
    <property type="component" value="Unassembled WGS sequence"/>
</dbReference>
<dbReference type="Gene3D" id="1.10.30.50">
    <property type="match status" value="1"/>
</dbReference>
<proteinExistence type="predicted"/>
<gene>
    <name evidence="1" type="ORF">O8C91_08140</name>
</gene>
<name>A0AAW7PSI0_9BACT</name>